<dbReference type="RefSeq" id="WP_211904316.1">
    <property type="nucleotide sequence ID" value="NZ_CP046729.1"/>
</dbReference>
<name>A0ABX7ZBI0_9RALS</name>
<organism evidence="1 2">
    <name type="scientific">Ralstonia syzygii</name>
    <dbReference type="NCBI Taxonomy" id="28097"/>
    <lineage>
        <taxon>Bacteria</taxon>
        <taxon>Pseudomonadati</taxon>
        <taxon>Pseudomonadota</taxon>
        <taxon>Betaproteobacteria</taxon>
        <taxon>Burkholderiales</taxon>
        <taxon>Burkholderiaceae</taxon>
        <taxon>Ralstonia</taxon>
        <taxon>Ralstonia solanacearum species complex</taxon>
    </lineage>
</organism>
<evidence type="ECO:0000313" key="1">
    <source>
        <dbReference type="EMBL" id="QUP52446.1"/>
    </source>
</evidence>
<dbReference type="EMBL" id="CP046729">
    <property type="protein sequence ID" value="QUP52446.1"/>
    <property type="molecule type" value="Genomic_DNA"/>
</dbReference>
<sequence>MDDFIGRQLTLIEQAIFDYEGGRLDLNSLVSRIEGASFAVGNDSWSGIVYPLVGALEEVNALALDEGRGLDSEDQRIVGDALSKLKSAIQSYRSGPAS</sequence>
<proteinExistence type="predicted"/>
<reference evidence="1 2" key="1">
    <citation type="journal article" date="2021" name="Phytopathology">
        <title>Complete genome sequence of Ralstonia syzygii subsp. indonesiensis strain LLRS-1, isolated from wilted tobacco in China.</title>
        <authorList>
            <person name="Lu C.H."/>
            <person name="Li J.Y."/>
            <person name="Mi M.G."/>
            <person name="Lin Z.L."/>
            <person name="Jiang N."/>
            <person name="Gai X."/>
            <person name="Ma J.H."/>
            <person name="Lei L.P."/>
            <person name="Xia Z.Y."/>
        </authorList>
    </citation>
    <scope>NUCLEOTIDE SEQUENCE [LARGE SCALE GENOMIC DNA]</scope>
    <source>
        <strain evidence="1 2">LLRS-1</strain>
    </source>
</reference>
<accession>A0ABX7ZBI0</accession>
<evidence type="ECO:0000313" key="2">
    <source>
        <dbReference type="Proteomes" id="UP000677898"/>
    </source>
</evidence>
<keyword evidence="2" id="KW-1185">Reference proteome</keyword>
<protein>
    <submittedName>
        <fullName evidence="1">Uncharacterized protein</fullName>
    </submittedName>
</protein>
<gene>
    <name evidence="1" type="ORF">GO998_01035</name>
</gene>
<dbReference type="Proteomes" id="UP000677898">
    <property type="component" value="Chromosome"/>
</dbReference>